<proteinExistence type="predicted"/>
<organism evidence="1">
    <name type="scientific">Anguilla anguilla</name>
    <name type="common">European freshwater eel</name>
    <name type="synonym">Muraena anguilla</name>
    <dbReference type="NCBI Taxonomy" id="7936"/>
    <lineage>
        <taxon>Eukaryota</taxon>
        <taxon>Metazoa</taxon>
        <taxon>Chordata</taxon>
        <taxon>Craniata</taxon>
        <taxon>Vertebrata</taxon>
        <taxon>Euteleostomi</taxon>
        <taxon>Actinopterygii</taxon>
        <taxon>Neopterygii</taxon>
        <taxon>Teleostei</taxon>
        <taxon>Anguilliformes</taxon>
        <taxon>Anguillidae</taxon>
        <taxon>Anguilla</taxon>
    </lineage>
</organism>
<name>A0A0E9RK47_ANGAN</name>
<accession>A0A0E9RK47</accession>
<protein>
    <submittedName>
        <fullName evidence="1">Uncharacterized protein</fullName>
    </submittedName>
</protein>
<dbReference type="AlphaFoldDB" id="A0A0E9RK47"/>
<dbReference type="EMBL" id="GBXM01079859">
    <property type="protein sequence ID" value="JAH28718.1"/>
    <property type="molecule type" value="Transcribed_RNA"/>
</dbReference>
<reference evidence="1" key="1">
    <citation type="submission" date="2014-11" db="EMBL/GenBank/DDBJ databases">
        <authorList>
            <person name="Amaro Gonzalez C."/>
        </authorList>
    </citation>
    <scope>NUCLEOTIDE SEQUENCE</scope>
</reference>
<reference evidence="1" key="2">
    <citation type="journal article" date="2015" name="Fish Shellfish Immunol.">
        <title>Early steps in the European eel (Anguilla anguilla)-Vibrio vulnificus interaction in the gills: Role of the RtxA13 toxin.</title>
        <authorList>
            <person name="Callol A."/>
            <person name="Pajuelo D."/>
            <person name="Ebbesson L."/>
            <person name="Teles M."/>
            <person name="MacKenzie S."/>
            <person name="Amaro C."/>
        </authorList>
    </citation>
    <scope>NUCLEOTIDE SEQUENCE</scope>
</reference>
<sequence length="18" mass="2028">MLSGHCLSHFQNLLLDSI</sequence>
<evidence type="ECO:0000313" key="1">
    <source>
        <dbReference type="EMBL" id="JAH28718.1"/>
    </source>
</evidence>
<dbReference type="EMBL" id="GBXM01057467">
    <property type="protein sequence ID" value="JAH51110.1"/>
    <property type="molecule type" value="Transcribed_RNA"/>
</dbReference>